<keyword evidence="1" id="KW-0472">Membrane</keyword>
<comment type="caution">
    <text evidence="2">The sequence shown here is derived from an EMBL/GenBank/DDBJ whole genome shotgun (WGS) entry which is preliminary data.</text>
</comment>
<evidence type="ECO:0000313" key="3">
    <source>
        <dbReference type="Proteomes" id="UP001174909"/>
    </source>
</evidence>
<proteinExistence type="predicted"/>
<accession>A0AA35WNL0</accession>
<protein>
    <submittedName>
        <fullName evidence="2">Uncharacterized protein</fullName>
    </submittedName>
</protein>
<reference evidence="2" key="1">
    <citation type="submission" date="2023-03" db="EMBL/GenBank/DDBJ databases">
        <authorList>
            <person name="Steffen K."/>
            <person name="Cardenas P."/>
        </authorList>
    </citation>
    <scope>NUCLEOTIDE SEQUENCE</scope>
</reference>
<dbReference type="Proteomes" id="UP001174909">
    <property type="component" value="Unassembled WGS sequence"/>
</dbReference>
<keyword evidence="1" id="KW-1133">Transmembrane helix</keyword>
<feature type="non-terminal residue" evidence="2">
    <location>
        <position position="47"/>
    </location>
</feature>
<sequence length="47" mass="5262">MSISHYLPSLAWLQNMLLLLLNIPLRVVLRSQIAVAVAFCNNVAKNI</sequence>
<dbReference type="EMBL" id="CASHTH010001860">
    <property type="protein sequence ID" value="CAI8021010.1"/>
    <property type="molecule type" value="Genomic_DNA"/>
</dbReference>
<organism evidence="2 3">
    <name type="scientific">Geodia barretti</name>
    <name type="common">Barrett's horny sponge</name>
    <dbReference type="NCBI Taxonomy" id="519541"/>
    <lineage>
        <taxon>Eukaryota</taxon>
        <taxon>Metazoa</taxon>
        <taxon>Porifera</taxon>
        <taxon>Demospongiae</taxon>
        <taxon>Heteroscleromorpha</taxon>
        <taxon>Tetractinellida</taxon>
        <taxon>Astrophorina</taxon>
        <taxon>Geodiidae</taxon>
        <taxon>Geodia</taxon>
    </lineage>
</organism>
<name>A0AA35WNL0_GEOBA</name>
<keyword evidence="3" id="KW-1185">Reference proteome</keyword>
<evidence type="ECO:0000313" key="2">
    <source>
        <dbReference type="EMBL" id="CAI8021010.1"/>
    </source>
</evidence>
<gene>
    <name evidence="2" type="ORF">GBAR_LOCUS12498</name>
</gene>
<keyword evidence="1" id="KW-0812">Transmembrane</keyword>
<feature type="transmembrane region" description="Helical" evidence="1">
    <location>
        <begin position="6"/>
        <end position="25"/>
    </location>
</feature>
<dbReference type="AlphaFoldDB" id="A0AA35WNL0"/>
<evidence type="ECO:0000256" key="1">
    <source>
        <dbReference type="SAM" id="Phobius"/>
    </source>
</evidence>